<dbReference type="GO" id="GO:0008250">
    <property type="term" value="C:oligosaccharyltransferase complex"/>
    <property type="evidence" value="ECO:0007669"/>
    <property type="project" value="InterPro"/>
</dbReference>
<dbReference type="GO" id="GO:0006487">
    <property type="term" value="P:protein N-linked glycosylation"/>
    <property type="evidence" value="ECO:0007669"/>
    <property type="project" value="TreeGrafter"/>
</dbReference>
<evidence type="ECO:0000256" key="11">
    <source>
        <dbReference type="ARBA" id="ARBA00032139"/>
    </source>
</evidence>
<feature type="domain" description="Ribophorin II C-terminal" evidence="15">
    <location>
        <begin position="173"/>
        <end position="253"/>
    </location>
</feature>
<evidence type="ECO:0000256" key="13">
    <source>
        <dbReference type="SAM" id="SignalP"/>
    </source>
</evidence>
<keyword evidence="5 12" id="KW-0812">Transmembrane</keyword>
<comment type="similarity">
    <text evidence="4">Belongs to the SWP1 family.</text>
</comment>
<evidence type="ECO:0000256" key="12">
    <source>
        <dbReference type="SAM" id="Phobius"/>
    </source>
</evidence>
<name>A0A1Q3EHZ2_LENED</name>
<organism evidence="16 17">
    <name type="scientific">Lentinula edodes</name>
    <name type="common">Shiitake mushroom</name>
    <name type="synonym">Lentinus edodes</name>
    <dbReference type="NCBI Taxonomy" id="5353"/>
    <lineage>
        <taxon>Eukaryota</taxon>
        <taxon>Fungi</taxon>
        <taxon>Dikarya</taxon>
        <taxon>Basidiomycota</taxon>
        <taxon>Agaricomycotina</taxon>
        <taxon>Agaricomycetes</taxon>
        <taxon>Agaricomycetidae</taxon>
        <taxon>Agaricales</taxon>
        <taxon>Marasmiineae</taxon>
        <taxon>Omphalotaceae</taxon>
        <taxon>Lentinula</taxon>
    </lineage>
</organism>
<evidence type="ECO:0000256" key="1">
    <source>
        <dbReference type="ARBA" id="ARBA00002791"/>
    </source>
</evidence>
<evidence type="ECO:0000313" key="17">
    <source>
        <dbReference type="Proteomes" id="UP000188533"/>
    </source>
</evidence>
<keyword evidence="9 12" id="KW-0472">Membrane</keyword>
<comment type="pathway">
    <text evidence="3">Protein modification; protein glycosylation.</text>
</comment>
<evidence type="ECO:0000259" key="14">
    <source>
        <dbReference type="Pfam" id="PF23860"/>
    </source>
</evidence>
<evidence type="ECO:0000256" key="2">
    <source>
        <dbReference type="ARBA" id="ARBA00004477"/>
    </source>
</evidence>
<evidence type="ECO:0000313" key="16">
    <source>
        <dbReference type="EMBL" id="GAW06847.1"/>
    </source>
</evidence>
<reference evidence="16 17" key="2">
    <citation type="submission" date="2017-02" db="EMBL/GenBank/DDBJ databases">
        <title>A genome survey and senescence transcriptome analysis in Lentinula edodes.</title>
        <authorList>
            <person name="Sakamoto Y."/>
            <person name="Nakade K."/>
            <person name="Sato S."/>
            <person name="Yoshida Y."/>
            <person name="Miyazaki K."/>
            <person name="Natsume S."/>
            <person name="Konno N."/>
        </authorList>
    </citation>
    <scope>NUCLEOTIDE SEQUENCE [LARGE SCALE GENOMIC DNA]</scope>
    <source>
        <strain evidence="16 17">NBRC 111202</strain>
    </source>
</reference>
<comment type="caution">
    <text evidence="16">The sequence shown here is derived from an EMBL/GenBank/DDBJ whole genome shotgun (WGS) entry which is preliminary data.</text>
</comment>
<keyword evidence="17" id="KW-1185">Reference proteome</keyword>
<dbReference type="Proteomes" id="UP000188533">
    <property type="component" value="Unassembled WGS sequence"/>
</dbReference>
<gene>
    <name evidence="16" type="ORF">LENED_008799</name>
</gene>
<dbReference type="InterPro" id="IPR008814">
    <property type="entry name" value="Swp1"/>
</dbReference>
<proteinExistence type="inferred from homology"/>
<feature type="domain" description="Ribophorin II third" evidence="14">
    <location>
        <begin position="36"/>
        <end position="133"/>
    </location>
</feature>
<dbReference type="EMBL" id="BDGU01000355">
    <property type="protein sequence ID" value="GAW06847.1"/>
    <property type="molecule type" value="Genomic_DNA"/>
</dbReference>
<sequence length="296" mass="32632">MKAVCFLLLLGAAVQAVKLSVDSVKYSIISAKGEPTTKSLSPTEKSSSEVVTIFQDQTLKLSFQVVDKVTGKGVQPEQAFLRFYDEQSGEEGIQPVRVTSSGKAKFDLSLAKPPASLPPTSSAPLKVTLLLGASSYAPAKLELFNLHIPASHPAPTHPEEAKFHILPELAHTFRPDPKLPARAVSALFAGLVLVVPWTILLGLWFSISPRVPRLFSPNILPFTASLGAFEFLLYRYWVDLKLGDVLTYGAMLGDLVIKNNYVAPTPVDKYTMNLEQERRVWGIERSDRDMNSTFRY</sequence>
<evidence type="ECO:0000256" key="6">
    <source>
        <dbReference type="ARBA" id="ARBA00022729"/>
    </source>
</evidence>
<keyword evidence="8 12" id="KW-1133">Transmembrane helix</keyword>
<evidence type="ECO:0000256" key="10">
    <source>
        <dbReference type="ARBA" id="ARBA00030078"/>
    </source>
</evidence>
<keyword evidence="6 13" id="KW-0732">Signal</keyword>
<accession>A0A1Q3EHZ2</accession>
<dbReference type="GO" id="GO:0016740">
    <property type="term" value="F:transferase activity"/>
    <property type="evidence" value="ECO:0007669"/>
    <property type="project" value="UniProtKB-KW"/>
</dbReference>
<protein>
    <recommendedName>
        <fullName evidence="11">Ribophorin II</fullName>
    </recommendedName>
    <alternativeName>
        <fullName evidence="10">Ribophorin-2</fullName>
    </alternativeName>
</protein>
<dbReference type="InterPro" id="IPR056790">
    <property type="entry name" value="Ribophorin_II_C"/>
</dbReference>
<evidence type="ECO:0000259" key="15">
    <source>
        <dbReference type="Pfam" id="PF25147"/>
    </source>
</evidence>
<dbReference type="InterPro" id="IPR055374">
    <property type="entry name" value="Ribophorin_II_3rd"/>
</dbReference>
<comment type="subcellular location">
    <subcellularLocation>
        <location evidence="2">Endoplasmic reticulum membrane</location>
        <topology evidence="2">Multi-pass membrane protein</topology>
    </subcellularLocation>
</comment>
<feature type="signal peptide" evidence="13">
    <location>
        <begin position="1"/>
        <end position="16"/>
    </location>
</feature>
<dbReference type="PANTHER" id="PTHR12640">
    <property type="entry name" value="RIBOPHORIN II"/>
    <property type="match status" value="1"/>
</dbReference>
<feature type="transmembrane region" description="Helical" evidence="12">
    <location>
        <begin position="183"/>
        <end position="207"/>
    </location>
</feature>
<evidence type="ECO:0000256" key="8">
    <source>
        <dbReference type="ARBA" id="ARBA00022989"/>
    </source>
</evidence>
<evidence type="ECO:0000256" key="5">
    <source>
        <dbReference type="ARBA" id="ARBA00022692"/>
    </source>
</evidence>
<comment type="function">
    <text evidence="1">Subunit of the oligosaccharyl transferase (OST) complex that catalyzes the initial transfer of a defined glycan (Glc(3)Man(9)GlcNAc(2) in eukaryotes) from the lipid carrier dolichol-pyrophosphate to an asparagine residue within an Asn-X-Ser/Thr consensus motif in nascent polypeptide chains, the first step in protein N-glycosylation. N-glycosylation occurs cotranslationally and the complex associates with the Sec61 complex at the channel-forming translocon complex that mediates protein translocation across the endoplasmic reticulum (ER). All subunits are required for a maximal enzyme activity.</text>
</comment>
<keyword evidence="16" id="KW-0808">Transferase</keyword>
<dbReference type="STRING" id="5353.A0A1Q3EHZ2"/>
<dbReference type="AlphaFoldDB" id="A0A1Q3EHZ2"/>
<evidence type="ECO:0000256" key="9">
    <source>
        <dbReference type="ARBA" id="ARBA00023136"/>
    </source>
</evidence>
<dbReference type="Pfam" id="PF23860">
    <property type="entry name" value="Ribophorin_II_3rd"/>
    <property type="match status" value="1"/>
</dbReference>
<dbReference type="PANTHER" id="PTHR12640:SF0">
    <property type="entry name" value="DOLICHYL-DIPHOSPHOOLIGOSACCHARIDE--PROTEIN GLYCOSYLTRANSFERASE SUBUNIT 2"/>
    <property type="match status" value="1"/>
</dbReference>
<evidence type="ECO:0000256" key="7">
    <source>
        <dbReference type="ARBA" id="ARBA00022824"/>
    </source>
</evidence>
<feature type="chain" id="PRO_5044288238" description="Ribophorin II" evidence="13">
    <location>
        <begin position="17"/>
        <end position="296"/>
    </location>
</feature>
<reference evidence="16 17" key="1">
    <citation type="submission" date="2016-08" db="EMBL/GenBank/DDBJ databases">
        <authorList>
            <consortium name="Lentinula edodes genome sequencing consortium"/>
            <person name="Sakamoto Y."/>
            <person name="Nakade K."/>
            <person name="Sato S."/>
            <person name="Yoshida Y."/>
            <person name="Miyazaki K."/>
            <person name="Natsume S."/>
            <person name="Konno N."/>
        </authorList>
    </citation>
    <scope>NUCLEOTIDE SEQUENCE [LARGE SCALE GENOMIC DNA]</scope>
    <source>
        <strain evidence="16 17">NBRC 111202</strain>
    </source>
</reference>
<evidence type="ECO:0000256" key="3">
    <source>
        <dbReference type="ARBA" id="ARBA00004922"/>
    </source>
</evidence>
<dbReference type="Pfam" id="PF25147">
    <property type="entry name" value="Ribophorin_II_C"/>
    <property type="match status" value="1"/>
</dbReference>
<dbReference type="UniPathway" id="UPA00378"/>
<keyword evidence="7" id="KW-0256">Endoplasmic reticulum</keyword>
<evidence type="ECO:0000256" key="4">
    <source>
        <dbReference type="ARBA" id="ARBA00009038"/>
    </source>
</evidence>